<name>A0A0E0BA15_9ORYZ</name>
<dbReference type="Gramene" id="OGLUM10G08520.1">
    <property type="protein sequence ID" value="OGLUM10G08520.1"/>
    <property type="gene ID" value="OGLUM10G08520"/>
</dbReference>
<feature type="transmembrane region" description="Helical" evidence="2">
    <location>
        <begin position="78"/>
        <end position="103"/>
    </location>
</feature>
<protein>
    <submittedName>
        <fullName evidence="3">Uncharacterized protein</fullName>
    </submittedName>
</protein>
<keyword evidence="2" id="KW-0472">Membrane</keyword>
<dbReference type="HOGENOM" id="CLU_1761597_0_0_1"/>
<dbReference type="EnsemblPlants" id="OGLUM10G08520.1">
    <property type="protein sequence ID" value="OGLUM10G08520.1"/>
    <property type="gene ID" value="OGLUM10G08520"/>
</dbReference>
<organism evidence="3">
    <name type="scientific">Oryza glumipatula</name>
    <dbReference type="NCBI Taxonomy" id="40148"/>
    <lineage>
        <taxon>Eukaryota</taxon>
        <taxon>Viridiplantae</taxon>
        <taxon>Streptophyta</taxon>
        <taxon>Embryophyta</taxon>
        <taxon>Tracheophyta</taxon>
        <taxon>Spermatophyta</taxon>
        <taxon>Magnoliopsida</taxon>
        <taxon>Liliopsida</taxon>
        <taxon>Poales</taxon>
        <taxon>Poaceae</taxon>
        <taxon>BOP clade</taxon>
        <taxon>Oryzoideae</taxon>
        <taxon>Oryzeae</taxon>
        <taxon>Oryzinae</taxon>
        <taxon>Oryza</taxon>
    </lineage>
</organism>
<feature type="region of interest" description="Disordered" evidence="1">
    <location>
        <begin position="122"/>
        <end position="148"/>
    </location>
</feature>
<keyword evidence="2" id="KW-1133">Transmembrane helix</keyword>
<keyword evidence="2" id="KW-0812">Transmembrane</keyword>
<sequence>MSGTKVAAACSTVWLLAKARKWLEVPADDAPQSLTLLLCRGSGSGGGGSVAGLIAWSSRTPSLRSCSRSVSTLSVPSASWTVVGVGAVTLVVFADVVVALDLVAHTHTRRVQMAASEEHGCRGCSGRRARRRSGDGRAQRWAKQRRAS</sequence>
<evidence type="ECO:0000313" key="3">
    <source>
        <dbReference type="EnsemblPlants" id="OGLUM10G08520.1"/>
    </source>
</evidence>
<evidence type="ECO:0000313" key="4">
    <source>
        <dbReference type="Proteomes" id="UP000026961"/>
    </source>
</evidence>
<reference evidence="3" key="2">
    <citation type="submission" date="2018-05" db="EMBL/GenBank/DDBJ databases">
        <title>OgluRS3 (Oryza glumaepatula Reference Sequence Version 3).</title>
        <authorList>
            <person name="Zhang J."/>
            <person name="Kudrna D."/>
            <person name="Lee S."/>
            <person name="Talag J."/>
            <person name="Welchert J."/>
            <person name="Wing R.A."/>
        </authorList>
    </citation>
    <scope>NUCLEOTIDE SEQUENCE [LARGE SCALE GENOMIC DNA]</scope>
</reference>
<evidence type="ECO:0000256" key="1">
    <source>
        <dbReference type="SAM" id="MobiDB-lite"/>
    </source>
</evidence>
<accession>A0A0E0BA15</accession>
<proteinExistence type="predicted"/>
<dbReference type="AlphaFoldDB" id="A0A0E0BA15"/>
<keyword evidence="4" id="KW-1185">Reference proteome</keyword>
<evidence type="ECO:0000256" key="2">
    <source>
        <dbReference type="SAM" id="Phobius"/>
    </source>
</evidence>
<dbReference type="Proteomes" id="UP000026961">
    <property type="component" value="Chromosome 10"/>
</dbReference>
<reference evidence="3" key="1">
    <citation type="submission" date="2015-04" db="UniProtKB">
        <authorList>
            <consortium name="EnsemblPlants"/>
        </authorList>
    </citation>
    <scope>IDENTIFICATION</scope>
</reference>